<evidence type="ECO:0000256" key="1">
    <source>
        <dbReference type="SAM" id="Phobius"/>
    </source>
</evidence>
<gene>
    <name evidence="2" type="primary">orf117</name>
</gene>
<keyword evidence="1" id="KW-1133">Transmembrane helix</keyword>
<name>Q5D0L2_XANCA</name>
<keyword evidence="1" id="KW-0812">Transmembrane</keyword>
<protein>
    <submittedName>
        <fullName evidence="2">ORF117</fullName>
    </submittedName>
</protein>
<dbReference type="AlphaFoldDB" id="Q5D0L2"/>
<proteinExistence type="predicted"/>
<keyword evidence="1" id="KW-0472">Membrane</keyword>
<dbReference type="EMBL" id="AY928795">
    <property type="protein sequence ID" value="AAX14944.1"/>
    <property type="molecule type" value="Genomic_DNA"/>
</dbReference>
<sequence length="116" mass="12760">MASETLGWWLGAAPGFVIALRTWWQGLRLQSRLSAAAVAERKWAAAELSNHQKVNLWFAPHRFISPDDTPSIMEAKKPFLRSDPAPCGASGAEASWLSWAVSLGRSLRAGWRESVA</sequence>
<accession>Q5D0L2</accession>
<organism evidence="2">
    <name type="scientific">Xanthomonas campestris</name>
    <dbReference type="NCBI Taxonomy" id="339"/>
    <lineage>
        <taxon>Bacteria</taxon>
        <taxon>Pseudomonadati</taxon>
        <taxon>Pseudomonadota</taxon>
        <taxon>Gammaproteobacteria</taxon>
        <taxon>Lysobacterales</taxon>
        <taxon>Lysobacteraceae</taxon>
        <taxon>Xanthomonas</taxon>
    </lineage>
</organism>
<reference evidence="2" key="1">
    <citation type="journal article" date="2005" name="Proc. Natl. Acad. Sci. U.S.A.">
        <title>Integrons in Xanthomonas: a source of species genome diversity.</title>
        <authorList>
            <person name="Gillings M.R."/>
            <person name="Holley M.P."/>
            <person name="Stokes H.W."/>
            <person name="Holmes A.J."/>
        </authorList>
    </citation>
    <scope>NUCLEOTIDE SEQUENCE</scope>
    <source>
        <strain evidence="2">DAR69855</strain>
    </source>
</reference>
<feature type="transmembrane region" description="Helical" evidence="1">
    <location>
        <begin position="6"/>
        <end position="24"/>
    </location>
</feature>
<evidence type="ECO:0000313" key="2">
    <source>
        <dbReference type="EMBL" id="AAX14944.1"/>
    </source>
</evidence>